<dbReference type="GO" id="GO:0005524">
    <property type="term" value="F:ATP binding"/>
    <property type="evidence" value="ECO:0007669"/>
    <property type="project" value="UniProtKB-KW"/>
</dbReference>
<gene>
    <name evidence="4" type="ORF">MCOR_34038</name>
</gene>
<keyword evidence="5" id="KW-1185">Reference proteome</keyword>
<proteinExistence type="inferred from homology"/>
<dbReference type="EC" id="5.6.2.3" evidence="1"/>
<comment type="catalytic activity">
    <reaction evidence="1">
        <text>ATP + H2O = ADP + phosphate + H(+)</text>
        <dbReference type="Rhea" id="RHEA:13065"/>
        <dbReference type="ChEBI" id="CHEBI:15377"/>
        <dbReference type="ChEBI" id="CHEBI:15378"/>
        <dbReference type="ChEBI" id="CHEBI:30616"/>
        <dbReference type="ChEBI" id="CHEBI:43474"/>
        <dbReference type="ChEBI" id="CHEBI:456216"/>
        <dbReference type="EC" id="5.6.2.3"/>
    </reaction>
</comment>
<dbReference type="Proteomes" id="UP000507470">
    <property type="component" value="Unassembled WGS sequence"/>
</dbReference>
<dbReference type="GO" id="GO:0016787">
    <property type="term" value="F:hydrolase activity"/>
    <property type="evidence" value="ECO:0007669"/>
    <property type="project" value="UniProtKB-KW"/>
</dbReference>
<organism evidence="4 5">
    <name type="scientific">Mytilus coruscus</name>
    <name type="common">Sea mussel</name>
    <dbReference type="NCBI Taxonomy" id="42192"/>
    <lineage>
        <taxon>Eukaryota</taxon>
        <taxon>Metazoa</taxon>
        <taxon>Spiralia</taxon>
        <taxon>Lophotrochozoa</taxon>
        <taxon>Mollusca</taxon>
        <taxon>Bivalvia</taxon>
        <taxon>Autobranchia</taxon>
        <taxon>Pteriomorphia</taxon>
        <taxon>Mytilida</taxon>
        <taxon>Mytiloidea</taxon>
        <taxon>Mytilidae</taxon>
        <taxon>Mytilinae</taxon>
        <taxon>Mytilus</taxon>
    </lineage>
</organism>
<name>A0A6J8CW90_MYTCO</name>
<dbReference type="InterPro" id="IPR025476">
    <property type="entry name" value="Helitron_helicase-like"/>
</dbReference>
<keyword evidence="1" id="KW-0067">ATP-binding</keyword>
<keyword evidence="1" id="KW-0234">DNA repair</keyword>
<reference evidence="4 5" key="1">
    <citation type="submission" date="2020-06" db="EMBL/GenBank/DDBJ databases">
        <authorList>
            <person name="Li R."/>
            <person name="Bekaert M."/>
        </authorList>
    </citation>
    <scope>NUCLEOTIDE SEQUENCE [LARGE SCALE GENOMIC DNA]</scope>
    <source>
        <strain evidence="5">wild</strain>
    </source>
</reference>
<dbReference type="AlphaFoldDB" id="A0A6J8CW90"/>
<sequence>MSMVVGQTAIDTFLDTDSSQQHIEEFFFLKKSYAEAVRGIAEEKMKFLTDFKQVSDSINIALRKATSLTSTVITAGQLKDDQYRKQLIQADKGYQFLQTVRGSPAYCKKKTMYDLLGMIKQLGPITLFLTLSAADLRWPETICIIADQFNVKLTKEDVENMSWEERCSLIRKNPITAARQFDYRVQQFVVLVIKARVLGNISDYYYRVEFQQRGSPHIHMVLWSSDAPDFESAEEQVIADFVDLYISCNLPDEEDDEKFHSLVNSLKRHVHSQICRKTGKKCRLDTPDLHLIELSFVECQQMEWSIRENRRMCTSIITTQIISSNRLHNKKPKGTVDSDDVDVLGNDDQPTTVLKLQDKKGYIPKRVTNVVIRTHQIIVKPKSNSLFGGVLVIMLGGLYQLPPVGQRQVYALQKSPKMRLYGSLWQHVHITMLSKLMRQEDDIEFANLLNRIRTETHTKDDIEVLMTRQVTTDDPHCPTNYLHVFTLNSKGDQHNEKHIASTGHP</sequence>
<dbReference type="GO" id="GO:0006281">
    <property type="term" value="P:DNA repair"/>
    <property type="evidence" value="ECO:0007669"/>
    <property type="project" value="UniProtKB-KW"/>
</dbReference>
<feature type="domain" description="DNA helicase Pif1-like DEAD-box helicase" evidence="2">
    <location>
        <begin position="373"/>
        <end position="453"/>
    </location>
</feature>
<dbReference type="InterPro" id="IPR051055">
    <property type="entry name" value="PIF1_helicase"/>
</dbReference>
<feature type="domain" description="Helitron helicase-like" evidence="3">
    <location>
        <begin position="57"/>
        <end position="222"/>
    </location>
</feature>
<dbReference type="InterPro" id="IPR010285">
    <property type="entry name" value="DNA_helicase_pif1-like_DEAD"/>
</dbReference>
<dbReference type="GO" id="GO:0043139">
    <property type="term" value="F:5'-3' DNA helicase activity"/>
    <property type="evidence" value="ECO:0007669"/>
    <property type="project" value="UniProtKB-EC"/>
</dbReference>
<evidence type="ECO:0000256" key="1">
    <source>
        <dbReference type="RuleBase" id="RU363044"/>
    </source>
</evidence>
<comment type="similarity">
    <text evidence="1">Belongs to the helicase family.</text>
</comment>
<dbReference type="EMBL" id="CACVKT020006091">
    <property type="protein sequence ID" value="CAC5399806.1"/>
    <property type="molecule type" value="Genomic_DNA"/>
</dbReference>
<evidence type="ECO:0000259" key="3">
    <source>
        <dbReference type="Pfam" id="PF14214"/>
    </source>
</evidence>
<accession>A0A6J8CW90</accession>
<evidence type="ECO:0000313" key="5">
    <source>
        <dbReference type="Proteomes" id="UP000507470"/>
    </source>
</evidence>
<keyword evidence="1" id="KW-0233">DNA recombination</keyword>
<dbReference type="OrthoDB" id="10064798at2759"/>
<evidence type="ECO:0000259" key="2">
    <source>
        <dbReference type="Pfam" id="PF05970"/>
    </source>
</evidence>
<dbReference type="PANTHER" id="PTHR47642:SF8">
    <property type="entry name" value="ATP-DEPENDENT DNA HELICASE"/>
    <property type="match status" value="1"/>
</dbReference>
<dbReference type="Pfam" id="PF05970">
    <property type="entry name" value="PIF1"/>
    <property type="match status" value="1"/>
</dbReference>
<dbReference type="Pfam" id="PF14214">
    <property type="entry name" value="Helitron_like_N"/>
    <property type="match status" value="1"/>
</dbReference>
<keyword evidence="1" id="KW-0378">Hydrolase</keyword>
<keyword evidence="1" id="KW-0227">DNA damage</keyword>
<dbReference type="GO" id="GO:0006310">
    <property type="term" value="P:DNA recombination"/>
    <property type="evidence" value="ECO:0007669"/>
    <property type="project" value="UniProtKB-KW"/>
</dbReference>
<dbReference type="GO" id="GO:0000723">
    <property type="term" value="P:telomere maintenance"/>
    <property type="evidence" value="ECO:0007669"/>
    <property type="project" value="InterPro"/>
</dbReference>
<keyword evidence="1" id="KW-0547">Nucleotide-binding</keyword>
<evidence type="ECO:0000313" key="4">
    <source>
        <dbReference type="EMBL" id="CAC5399806.1"/>
    </source>
</evidence>
<comment type="cofactor">
    <cofactor evidence="1">
        <name>Mg(2+)</name>
        <dbReference type="ChEBI" id="CHEBI:18420"/>
    </cofactor>
</comment>
<protein>
    <recommendedName>
        <fullName evidence="1">ATP-dependent DNA helicase</fullName>
        <ecNumber evidence="1">5.6.2.3</ecNumber>
    </recommendedName>
</protein>
<keyword evidence="1" id="KW-0347">Helicase</keyword>
<dbReference type="PANTHER" id="PTHR47642">
    <property type="entry name" value="ATP-DEPENDENT DNA HELICASE"/>
    <property type="match status" value="1"/>
</dbReference>